<sequence length="67" mass="7548">MTDSDISIRVRTSRALKNQAAKELRKMGLTVSDAIRLYLSYIANEKKLPNELTNSAVLISIAKERKL</sequence>
<evidence type="ECO:0000313" key="3">
    <source>
        <dbReference type="EMBL" id="ARS43334.1"/>
    </source>
</evidence>
<proteinExistence type="inferred from homology"/>
<dbReference type="InterPro" id="IPR007337">
    <property type="entry name" value="RelB/DinJ"/>
</dbReference>
<dbReference type="AlphaFoldDB" id="A0A1X9ZDI0"/>
<geneLocation type="plasmid" evidence="3">
    <name>pRCADGH-2</name>
</geneLocation>
<protein>
    <submittedName>
        <fullName evidence="3">Antitoxin</fullName>
    </submittedName>
</protein>
<dbReference type="GO" id="GO:0006351">
    <property type="term" value="P:DNA-templated transcription"/>
    <property type="evidence" value="ECO:0007669"/>
    <property type="project" value="TreeGrafter"/>
</dbReference>
<name>A0A1X9ZDI0_PASMD</name>
<dbReference type="PANTHER" id="PTHR38781:SF1">
    <property type="entry name" value="ANTITOXIN DINJ-RELATED"/>
    <property type="match status" value="1"/>
</dbReference>
<dbReference type="NCBIfam" id="TIGR02384">
    <property type="entry name" value="RelB_DinJ"/>
    <property type="match status" value="1"/>
</dbReference>
<dbReference type="EMBL" id="KX753679">
    <property type="protein sequence ID" value="ARS43334.1"/>
    <property type="molecule type" value="Genomic_DNA"/>
</dbReference>
<reference evidence="3" key="1">
    <citation type="submission" date="2016-08" db="EMBL/GenBank/DDBJ databases">
        <title>Molecular Characterization of plasmids with Antimicrobial Resistant Genes and Type IV Secretion System in Duck Isolate of Pasteurella multocida.</title>
        <authorList>
            <person name="Zhu D.-K."/>
            <person name="Zhou W.-S."/>
            <person name="Wang M.-S."/>
            <person name="Cheng A.-C."/>
        </authorList>
    </citation>
    <scope>NUCLEOTIDE SEQUENCE</scope>
    <source>
        <strain evidence="3">RCAD0259</strain>
        <plasmid evidence="3">pRCADGH-2</plasmid>
    </source>
</reference>
<dbReference type="Pfam" id="PF04221">
    <property type="entry name" value="RelB"/>
    <property type="match status" value="1"/>
</dbReference>
<comment type="similarity">
    <text evidence="1">Belongs to the RelB/DinJ antitoxin family.</text>
</comment>
<dbReference type="PANTHER" id="PTHR38781">
    <property type="entry name" value="ANTITOXIN DINJ-RELATED"/>
    <property type="match status" value="1"/>
</dbReference>
<evidence type="ECO:0000256" key="2">
    <source>
        <dbReference type="ARBA" id="ARBA00022649"/>
    </source>
</evidence>
<keyword evidence="3" id="KW-0614">Plasmid</keyword>
<dbReference type="GO" id="GO:0006355">
    <property type="term" value="P:regulation of DNA-templated transcription"/>
    <property type="evidence" value="ECO:0007669"/>
    <property type="project" value="InterPro"/>
</dbReference>
<accession>A0A1X9ZDI0</accession>
<dbReference type="InterPro" id="IPR013321">
    <property type="entry name" value="Arc_rbn_hlx_hlx"/>
</dbReference>
<dbReference type="Gene3D" id="1.10.1220.10">
    <property type="entry name" value="Met repressor-like"/>
    <property type="match status" value="1"/>
</dbReference>
<dbReference type="RefSeq" id="WP_117281809.1">
    <property type="nucleotide sequence ID" value="NZ_JAPRGM010000010.1"/>
</dbReference>
<gene>
    <name evidence="3" type="primary">dinJ</name>
    <name evidence="3" type="ORF">pRCADGH-2_002</name>
</gene>
<organism evidence="3">
    <name type="scientific">Pasteurella multocida</name>
    <dbReference type="NCBI Taxonomy" id="747"/>
    <lineage>
        <taxon>Bacteria</taxon>
        <taxon>Pseudomonadati</taxon>
        <taxon>Pseudomonadota</taxon>
        <taxon>Gammaproteobacteria</taxon>
        <taxon>Pasteurellales</taxon>
        <taxon>Pasteurellaceae</taxon>
        <taxon>Pasteurella</taxon>
    </lineage>
</organism>
<keyword evidence="2" id="KW-1277">Toxin-antitoxin system</keyword>
<evidence type="ECO:0000256" key="1">
    <source>
        <dbReference type="ARBA" id="ARBA00010562"/>
    </source>
</evidence>